<keyword evidence="2" id="KW-1185">Reference proteome</keyword>
<gene>
    <name evidence="1" type="ORF">ACFSX3_08635</name>
</gene>
<dbReference type="Proteomes" id="UP001597448">
    <property type="component" value="Unassembled WGS sequence"/>
</dbReference>
<dbReference type="EMBL" id="JBHUKY010000019">
    <property type="protein sequence ID" value="MFD2409932.1"/>
    <property type="molecule type" value="Genomic_DNA"/>
</dbReference>
<evidence type="ECO:0000313" key="1">
    <source>
        <dbReference type="EMBL" id="MFD2409932.1"/>
    </source>
</evidence>
<evidence type="ECO:0000313" key="2">
    <source>
        <dbReference type="Proteomes" id="UP001597448"/>
    </source>
</evidence>
<proteinExistence type="predicted"/>
<organism evidence="1 2">
    <name type="scientific">Paenibacillus rhizoplanae</name>
    <dbReference type="NCBI Taxonomy" id="1917181"/>
    <lineage>
        <taxon>Bacteria</taxon>
        <taxon>Bacillati</taxon>
        <taxon>Bacillota</taxon>
        <taxon>Bacilli</taxon>
        <taxon>Bacillales</taxon>
        <taxon>Paenibacillaceae</taxon>
        <taxon>Paenibacillus</taxon>
    </lineage>
</organism>
<sequence>MYIVSEPKGLSEHYRQQLEAEDAGLYPPAYTKFLQQYGEGTYRGWINVQAPDPEVLRPFAEYGLWEHDEDSPITEQQIGECTAIGTTVDGDFLAVHPGVNGLLWLPRHAEQIQVIPLPAGEKEEAVGYALILDGIYRRMYGRSQEESVYYEPWTGTREHLFLRMPPGEGQLALTELADLYRAESPPDLFIENPYVCYLFYRNLGGYIRLNLAGGQEVAVFYEQAAGQVFAKMKAWLLSKGCELYSWE</sequence>
<reference evidence="2" key="1">
    <citation type="journal article" date="2019" name="Int. J. Syst. Evol. Microbiol.">
        <title>The Global Catalogue of Microorganisms (GCM) 10K type strain sequencing project: providing services to taxonomists for standard genome sequencing and annotation.</title>
        <authorList>
            <consortium name="The Broad Institute Genomics Platform"/>
            <consortium name="The Broad Institute Genome Sequencing Center for Infectious Disease"/>
            <person name="Wu L."/>
            <person name="Ma J."/>
        </authorList>
    </citation>
    <scope>NUCLEOTIDE SEQUENCE [LARGE SCALE GENOMIC DNA]</scope>
    <source>
        <strain evidence="2">CCM 8725</strain>
    </source>
</reference>
<protein>
    <recommendedName>
        <fullName evidence="3">Knr4/Smi1-like domain-containing protein</fullName>
    </recommendedName>
</protein>
<comment type="caution">
    <text evidence="1">The sequence shown here is derived from an EMBL/GenBank/DDBJ whole genome shotgun (WGS) entry which is preliminary data.</text>
</comment>
<dbReference type="RefSeq" id="WP_209986994.1">
    <property type="nucleotide sequence ID" value="NZ_JBHSVQ010000001.1"/>
</dbReference>
<accession>A0ABW5F7M7</accession>
<evidence type="ECO:0008006" key="3">
    <source>
        <dbReference type="Google" id="ProtNLM"/>
    </source>
</evidence>
<name>A0ABW5F7M7_9BACL</name>